<sequence>MLHFARMEKRFSAASLFLSLAALLTTCSSSASPEKQMKFLRTMAQHGVELHAVKSLGSFGDQEKCSDAYQQLYDGPNGHVAPHVEDYGRKSRLAERRRAVVHRAAGPARRRRYPREVDPPALPPDRHSGRLREHPVG</sequence>
<feature type="compositionally biased region" description="Basic and acidic residues" evidence="1">
    <location>
        <begin position="82"/>
        <end position="98"/>
    </location>
</feature>
<feature type="region of interest" description="Disordered" evidence="1">
    <location>
        <begin position="75"/>
        <end position="137"/>
    </location>
</feature>
<proteinExistence type="predicted"/>
<comment type="caution">
    <text evidence="3">The sequence shown here is derived from an EMBL/GenBank/DDBJ whole genome shotgun (WGS) entry which is preliminary data.</text>
</comment>
<name>A0ABS1YP80_9ACTN</name>
<organism evidence="3 4">
    <name type="scientific">Micromonospora tarensis</name>
    <dbReference type="NCBI Taxonomy" id="2806100"/>
    <lineage>
        <taxon>Bacteria</taxon>
        <taxon>Bacillati</taxon>
        <taxon>Actinomycetota</taxon>
        <taxon>Actinomycetes</taxon>
        <taxon>Micromonosporales</taxon>
        <taxon>Micromonosporaceae</taxon>
        <taxon>Micromonospora</taxon>
    </lineage>
</organism>
<protein>
    <submittedName>
        <fullName evidence="3">Uncharacterized protein</fullName>
    </submittedName>
</protein>
<evidence type="ECO:0000256" key="1">
    <source>
        <dbReference type="SAM" id="MobiDB-lite"/>
    </source>
</evidence>
<dbReference type="EMBL" id="JAEVHL010000240">
    <property type="protein sequence ID" value="MBM0279103.1"/>
    <property type="molecule type" value="Genomic_DNA"/>
</dbReference>
<feature type="chain" id="PRO_5045166340" evidence="2">
    <location>
        <begin position="32"/>
        <end position="137"/>
    </location>
</feature>
<keyword evidence="4" id="KW-1185">Reference proteome</keyword>
<reference evidence="3 4" key="1">
    <citation type="submission" date="2021-01" db="EMBL/GenBank/DDBJ databases">
        <title>Draft genome sequence of Micromonospora sp. strain STR1s_6.</title>
        <authorList>
            <person name="Karlyshev A."/>
            <person name="Jawad R."/>
        </authorList>
    </citation>
    <scope>NUCLEOTIDE SEQUENCE [LARGE SCALE GENOMIC DNA]</scope>
    <source>
        <strain evidence="3 4">STR1S-6</strain>
    </source>
</reference>
<dbReference type="Proteomes" id="UP000622245">
    <property type="component" value="Unassembled WGS sequence"/>
</dbReference>
<accession>A0ABS1YP80</accession>
<keyword evidence="2" id="KW-0732">Signal</keyword>
<dbReference type="RefSeq" id="WP_203151423.1">
    <property type="nucleotide sequence ID" value="NZ_JAEVHL010000240.1"/>
</dbReference>
<evidence type="ECO:0000256" key="2">
    <source>
        <dbReference type="SAM" id="SignalP"/>
    </source>
</evidence>
<evidence type="ECO:0000313" key="4">
    <source>
        <dbReference type="Proteomes" id="UP000622245"/>
    </source>
</evidence>
<evidence type="ECO:0000313" key="3">
    <source>
        <dbReference type="EMBL" id="MBM0279103.1"/>
    </source>
</evidence>
<feature type="signal peptide" evidence="2">
    <location>
        <begin position="1"/>
        <end position="31"/>
    </location>
</feature>
<feature type="compositionally biased region" description="Basic and acidic residues" evidence="1">
    <location>
        <begin position="114"/>
        <end position="137"/>
    </location>
</feature>
<gene>
    <name evidence="3" type="ORF">JM949_29490</name>
</gene>